<evidence type="ECO:0000259" key="7">
    <source>
        <dbReference type="Pfam" id="PF02776"/>
    </source>
</evidence>
<evidence type="ECO:0000313" key="8">
    <source>
        <dbReference type="EMBL" id="BBO21908.1"/>
    </source>
</evidence>
<evidence type="ECO:0000259" key="6">
    <source>
        <dbReference type="Pfam" id="PF02775"/>
    </source>
</evidence>
<feature type="domain" description="Thiamine pyrophosphate enzyme central" evidence="5">
    <location>
        <begin position="191"/>
        <end position="324"/>
    </location>
</feature>
<dbReference type="GO" id="GO:0005948">
    <property type="term" value="C:acetolactate synthase complex"/>
    <property type="evidence" value="ECO:0007669"/>
    <property type="project" value="TreeGrafter"/>
</dbReference>
<sequence>MKKTAAWLAVHALEQLGVKYTFGIPGVQNTEFYDELNKSEQIAPVLVTHEGSAAFIADAVSRVSGTVGTLAIVPAAGLTHAASGIAEALLAGVPMLVITGGIRTDLGKRYQLHEIDQHAFMKPLTKATFHVKTHAEVVPAIYEAYRIATSGVPGPVFIELPVNLQLMPGEAGELPAFAPAPPPALPAQADLARAADLLLAAKRPGLFVGWGAVDAWPQLVEIAEFLQAPVATTLQGQSAFPHNHPLHAGFSFGPHAVPAARNAFAECDALLAVGTRFAELATGSFGAPVPENLVHVDIDPEVIGVNYPAKVALAGDAAAVLRELTFELRARGTARPAAVGPQEQIRRDKQAWREEWYGHDAKGRVNPARFFDEVRKQMPDDAIATVDDGNHTFLTAELFPVHAPRALILPTDFNCMGYAVPAAVGAKLSQPQREVFSIVGDGAFMMTCMEILTATKEGLGIAYFVFHDGELSQIAQAQEIPYNRKPCAVLGSVNLEGVATATGAAYLRLENDETIAATISEARRLAATGRPVVVDVNIDYSKRTAFTAGVVKTNFKRFPLAQRLRMVSRALLRKVTG</sequence>
<dbReference type="CDD" id="cd00568">
    <property type="entry name" value="TPP_enzymes"/>
    <property type="match status" value="1"/>
</dbReference>
<dbReference type="Gene3D" id="3.40.50.970">
    <property type="match status" value="2"/>
</dbReference>
<dbReference type="InterPro" id="IPR029061">
    <property type="entry name" value="THDP-binding"/>
</dbReference>
<comment type="similarity">
    <text evidence="2 4">Belongs to the TPP enzyme family.</text>
</comment>
<dbReference type="Proteomes" id="UP000662914">
    <property type="component" value="Chromosome"/>
</dbReference>
<keyword evidence="3 4" id="KW-0786">Thiamine pyrophosphate</keyword>
<dbReference type="CDD" id="cd07035">
    <property type="entry name" value="TPP_PYR_POX_like"/>
    <property type="match status" value="1"/>
</dbReference>
<dbReference type="Pfam" id="PF02775">
    <property type="entry name" value="TPP_enzyme_C"/>
    <property type="match status" value="1"/>
</dbReference>
<dbReference type="Pfam" id="PF00205">
    <property type="entry name" value="TPP_enzyme_M"/>
    <property type="match status" value="1"/>
</dbReference>
<dbReference type="GO" id="GO:0030976">
    <property type="term" value="F:thiamine pyrophosphate binding"/>
    <property type="evidence" value="ECO:0007669"/>
    <property type="project" value="InterPro"/>
</dbReference>
<accession>A0A809R5E5</accession>
<dbReference type="Pfam" id="PF02776">
    <property type="entry name" value="TPP_enzyme_N"/>
    <property type="match status" value="1"/>
</dbReference>
<dbReference type="PANTHER" id="PTHR18968:SF13">
    <property type="entry name" value="ACETOLACTATE SYNTHASE CATALYTIC SUBUNIT, MITOCHONDRIAL"/>
    <property type="match status" value="1"/>
</dbReference>
<dbReference type="InterPro" id="IPR011766">
    <property type="entry name" value="TPP_enzyme_TPP-bd"/>
</dbReference>
<evidence type="ECO:0000256" key="1">
    <source>
        <dbReference type="ARBA" id="ARBA00001964"/>
    </source>
</evidence>
<dbReference type="InterPro" id="IPR000399">
    <property type="entry name" value="TPP-bd_CS"/>
</dbReference>
<evidence type="ECO:0000259" key="5">
    <source>
        <dbReference type="Pfam" id="PF00205"/>
    </source>
</evidence>
<dbReference type="InterPro" id="IPR029035">
    <property type="entry name" value="DHS-like_NAD/FAD-binding_dom"/>
</dbReference>
<feature type="domain" description="Thiamine pyrophosphate enzyme TPP-binding" evidence="6">
    <location>
        <begin position="389"/>
        <end position="536"/>
    </location>
</feature>
<dbReference type="KEGG" id="ddz:DSYM_26070"/>
<dbReference type="SUPFAM" id="SSF52518">
    <property type="entry name" value="Thiamin diphosphate-binding fold (THDP-binding)"/>
    <property type="match status" value="2"/>
</dbReference>
<evidence type="ECO:0000256" key="3">
    <source>
        <dbReference type="ARBA" id="ARBA00023052"/>
    </source>
</evidence>
<dbReference type="InterPro" id="IPR012001">
    <property type="entry name" value="Thiamin_PyroP_enz_TPP-bd_dom"/>
</dbReference>
<gene>
    <name evidence="8" type="ORF">DSYM_26070</name>
</gene>
<dbReference type="InterPro" id="IPR012000">
    <property type="entry name" value="Thiamin_PyroP_enz_cen_dom"/>
</dbReference>
<feature type="domain" description="Thiamine pyrophosphate enzyme N-terminal TPP-binding" evidence="7">
    <location>
        <begin position="6"/>
        <end position="119"/>
    </location>
</feature>
<evidence type="ECO:0000313" key="9">
    <source>
        <dbReference type="Proteomes" id="UP000662914"/>
    </source>
</evidence>
<dbReference type="InterPro" id="IPR045229">
    <property type="entry name" value="TPP_enz"/>
</dbReference>
<reference evidence="8" key="1">
    <citation type="journal article" name="DNA Res.">
        <title>The physiological potential of anammox bacteria as revealed by their core genome structure.</title>
        <authorList>
            <person name="Okubo T."/>
            <person name="Toyoda A."/>
            <person name="Fukuhara K."/>
            <person name="Uchiyama I."/>
            <person name="Harigaya Y."/>
            <person name="Kuroiwa M."/>
            <person name="Suzuki T."/>
            <person name="Murakami Y."/>
            <person name="Suwa Y."/>
            <person name="Takami H."/>
        </authorList>
    </citation>
    <scope>NUCLEOTIDE SEQUENCE</scope>
    <source>
        <strain evidence="8">317325-3</strain>
    </source>
</reference>
<proteinExistence type="inferred from homology"/>
<evidence type="ECO:0000256" key="2">
    <source>
        <dbReference type="ARBA" id="ARBA00007812"/>
    </source>
</evidence>
<dbReference type="Gene3D" id="3.40.50.1220">
    <property type="entry name" value="TPP-binding domain"/>
    <property type="match status" value="1"/>
</dbReference>
<organism evidence="8 9">
    <name type="scientific">Candidatus Desulfobacillus denitrificans</name>
    <dbReference type="NCBI Taxonomy" id="2608985"/>
    <lineage>
        <taxon>Bacteria</taxon>
        <taxon>Pseudomonadati</taxon>
        <taxon>Pseudomonadota</taxon>
        <taxon>Betaproteobacteria</taxon>
        <taxon>Candidatus Desulfobacillus</taxon>
    </lineage>
</organism>
<dbReference type="PANTHER" id="PTHR18968">
    <property type="entry name" value="THIAMINE PYROPHOSPHATE ENZYMES"/>
    <property type="match status" value="1"/>
</dbReference>
<name>A0A809R5E5_9PROT</name>
<dbReference type="GO" id="GO:0009099">
    <property type="term" value="P:L-valine biosynthetic process"/>
    <property type="evidence" value="ECO:0007669"/>
    <property type="project" value="TreeGrafter"/>
</dbReference>
<dbReference type="SUPFAM" id="SSF52467">
    <property type="entry name" value="DHS-like NAD/FAD-binding domain"/>
    <property type="match status" value="1"/>
</dbReference>
<dbReference type="EMBL" id="AP021857">
    <property type="protein sequence ID" value="BBO21908.1"/>
    <property type="molecule type" value="Genomic_DNA"/>
</dbReference>
<dbReference type="GO" id="GO:0050660">
    <property type="term" value="F:flavin adenine dinucleotide binding"/>
    <property type="evidence" value="ECO:0007669"/>
    <property type="project" value="TreeGrafter"/>
</dbReference>
<comment type="cofactor">
    <cofactor evidence="1">
        <name>thiamine diphosphate</name>
        <dbReference type="ChEBI" id="CHEBI:58937"/>
    </cofactor>
</comment>
<dbReference type="GO" id="GO:0009097">
    <property type="term" value="P:isoleucine biosynthetic process"/>
    <property type="evidence" value="ECO:0007669"/>
    <property type="project" value="TreeGrafter"/>
</dbReference>
<dbReference type="PROSITE" id="PS00187">
    <property type="entry name" value="TPP_ENZYMES"/>
    <property type="match status" value="1"/>
</dbReference>
<protein>
    <submittedName>
        <fullName evidence="8">Thiamine pyrophosphate-binding protein</fullName>
    </submittedName>
</protein>
<dbReference type="GO" id="GO:0003984">
    <property type="term" value="F:acetolactate synthase activity"/>
    <property type="evidence" value="ECO:0007669"/>
    <property type="project" value="TreeGrafter"/>
</dbReference>
<evidence type="ECO:0000256" key="4">
    <source>
        <dbReference type="RuleBase" id="RU362132"/>
    </source>
</evidence>
<dbReference type="AlphaFoldDB" id="A0A809R5E5"/>
<dbReference type="GO" id="GO:0000287">
    <property type="term" value="F:magnesium ion binding"/>
    <property type="evidence" value="ECO:0007669"/>
    <property type="project" value="InterPro"/>
</dbReference>